<name>K0RTJ8_THAOC</name>
<protein>
    <submittedName>
        <fullName evidence="2">Uncharacterized protein</fullName>
    </submittedName>
</protein>
<dbReference type="EMBL" id="AGNL01031677">
    <property type="protein sequence ID" value="EJK56355.1"/>
    <property type="molecule type" value="Genomic_DNA"/>
</dbReference>
<evidence type="ECO:0000256" key="1">
    <source>
        <dbReference type="SAM" id="MobiDB-lite"/>
    </source>
</evidence>
<accession>K0RTJ8</accession>
<comment type="caution">
    <text evidence="2">The sequence shown here is derived from an EMBL/GenBank/DDBJ whole genome shotgun (WGS) entry which is preliminary data.</text>
</comment>
<dbReference type="AlphaFoldDB" id="K0RTJ8"/>
<evidence type="ECO:0000313" key="3">
    <source>
        <dbReference type="Proteomes" id="UP000266841"/>
    </source>
</evidence>
<gene>
    <name evidence="2" type="ORF">THAOC_23776</name>
</gene>
<keyword evidence="3" id="KW-1185">Reference proteome</keyword>
<evidence type="ECO:0000313" key="2">
    <source>
        <dbReference type="EMBL" id="EJK56355.1"/>
    </source>
</evidence>
<feature type="compositionally biased region" description="Polar residues" evidence="1">
    <location>
        <begin position="39"/>
        <end position="58"/>
    </location>
</feature>
<dbReference type="Proteomes" id="UP000266841">
    <property type="component" value="Unassembled WGS sequence"/>
</dbReference>
<organism evidence="2 3">
    <name type="scientific">Thalassiosira oceanica</name>
    <name type="common">Marine diatom</name>
    <dbReference type="NCBI Taxonomy" id="159749"/>
    <lineage>
        <taxon>Eukaryota</taxon>
        <taxon>Sar</taxon>
        <taxon>Stramenopiles</taxon>
        <taxon>Ochrophyta</taxon>
        <taxon>Bacillariophyta</taxon>
        <taxon>Coscinodiscophyceae</taxon>
        <taxon>Thalassiosirophycidae</taxon>
        <taxon>Thalassiosirales</taxon>
        <taxon>Thalassiosiraceae</taxon>
        <taxon>Thalassiosira</taxon>
    </lineage>
</organism>
<feature type="non-terminal residue" evidence="2">
    <location>
        <position position="1"/>
    </location>
</feature>
<feature type="compositionally biased region" description="Acidic residues" evidence="1">
    <location>
        <begin position="25"/>
        <end position="38"/>
    </location>
</feature>
<feature type="compositionally biased region" description="Low complexity" evidence="1">
    <location>
        <begin position="116"/>
        <end position="126"/>
    </location>
</feature>
<proteinExistence type="predicted"/>
<reference evidence="2 3" key="1">
    <citation type="journal article" date="2012" name="Genome Biol.">
        <title>Genome and low-iron response of an oceanic diatom adapted to chronic iron limitation.</title>
        <authorList>
            <person name="Lommer M."/>
            <person name="Specht M."/>
            <person name="Roy A.S."/>
            <person name="Kraemer L."/>
            <person name="Andreson R."/>
            <person name="Gutowska M.A."/>
            <person name="Wolf J."/>
            <person name="Bergner S.V."/>
            <person name="Schilhabel M.B."/>
            <person name="Klostermeier U.C."/>
            <person name="Beiko R.G."/>
            <person name="Rosenstiel P."/>
            <person name="Hippler M."/>
            <person name="Laroche J."/>
        </authorList>
    </citation>
    <scope>NUCLEOTIDE SEQUENCE [LARGE SCALE GENOMIC DNA]</scope>
    <source>
        <strain evidence="2 3">CCMP1005</strain>
    </source>
</reference>
<feature type="region of interest" description="Disordered" evidence="1">
    <location>
        <begin position="1"/>
        <end position="126"/>
    </location>
</feature>
<sequence>PAERRQRGSTDSLQRRIGGGRGTTTEEEDEEQTEEEELFQQSNLSHDTVTVTAGSTATKIAVRVSPRATDRFRGQETGRSSGYDRVGGADRDQGTGNRTGAGGARKRSLRGVGPMTGTAAAGAGATQRIVETFQRGEQ</sequence>